<dbReference type="EMBL" id="JBIAQY010000001">
    <property type="protein sequence ID" value="MFF3566340.1"/>
    <property type="molecule type" value="Genomic_DNA"/>
</dbReference>
<name>A0ABW6RQR0_9NOCA</name>
<proteinExistence type="predicted"/>
<comment type="caution">
    <text evidence="1">The sequence shown here is derived from an EMBL/GenBank/DDBJ whole genome shotgun (WGS) entry which is preliminary data.</text>
</comment>
<sequence length="105" mass="11344">MSQSGFGRGLHGCPDHRAERGASHAFVFATSGFPEARFQPFSRPLAGALERKGFQVAGTFSCRAFDTYLPFKPVGGIRKGRPNADDLAAARTFAEGLRDRIGVRS</sequence>
<evidence type="ECO:0008006" key="3">
    <source>
        <dbReference type="Google" id="ProtNLM"/>
    </source>
</evidence>
<keyword evidence="2" id="KW-1185">Reference proteome</keyword>
<organism evidence="1 2">
    <name type="scientific">Nocardia jiangxiensis</name>
    <dbReference type="NCBI Taxonomy" id="282685"/>
    <lineage>
        <taxon>Bacteria</taxon>
        <taxon>Bacillati</taxon>
        <taxon>Actinomycetota</taxon>
        <taxon>Actinomycetes</taxon>
        <taxon>Mycobacteriales</taxon>
        <taxon>Nocardiaceae</taxon>
        <taxon>Nocardia</taxon>
    </lineage>
</organism>
<gene>
    <name evidence="1" type="ORF">ACFYXQ_01005</name>
</gene>
<dbReference type="RefSeq" id="WP_387402390.1">
    <property type="nucleotide sequence ID" value="NZ_JBIAQY010000001.1"/>
</dbReference>
<evidence type="ECO:0000313" key="2">
    <source>
        <dbReference type="Proteomes" id="UP001601992"/>
    </source>
</evidence>
<evidence type="ECO:0000313" key="1">
    <source>
        <dbReference type="EMBL" id="MFF3566340.1"/>
    </source>
</evidence>
<accession>A0ABW6RQR0</accession>
<protein>
    <recommendedName>
        <fullName evidence="3">Flavodoxin</fullName>
    </recommendedName>
</protein>
<dbReference type="Proteomes" id="UP001601992">
    <property type="component" value="Unassembled WGS sequence"/>
</dbReference>
<reference evidence="1 2" key="1">
    <citation type="submission" date="2024-10" db="EMBL/GenBank/DDBJ databases">
        <title>The Natural Products Discovery Center: Release of the First 8490 Sequenced Strains for Exploring Actinobacteria Biosynthetic Diversity.</title>
        <authorList>
            <person name="Kalkreuter E."/>
            <person name="Kautsar S.A."/>
            <person name="Yang D."/>
            <person name="Bader C.D."/>
            <person name="Teijaro C.N."/>
            <person name="Fluegel L."/>
            <person name="Davis C.M."/>
            <person name="Simpson J.R."/>
            <person name="Lauterbach L."/>
            <person name="Steele A.D."/>
            <person name="Gui C."/>
            <person name="Meng S."/>
            <person name="Li G."/>
            <person name="Viehrig K."/>
            <person name="Ye F."/>
            <person name="Su P."/>
            <person name="Kiefer A.F."/>
            <person name="Nichols A."/>
            <person name="Cepeda A.J."/>
            <person name="Yan W."/>
            <person name="Fan B."/>
            <person name="Jiang Y."/>
            <person name="Adhikari A."/>
            <person name="Zheng C.-J."/>
            <person name="Schuster L."/>
            <person name="Cowan T.M."/>
            <person name="Smanski M.J."/>
            <person name="Chevrette M.G."/>
            <person name="De Carvalho L.P.S."/>
            <person name="Shen B."/>
        </authorList>
    </citation>
    <scope>NUCLEOTIDE SEQUENCE [LARGE SCALE GENOMIC DNA]</scope>
    <source>
        <strain evidence="1 2">NPDC002593</strain>
    </source>
</reference>